<dbReference type="AlphaFoldDB" id="A0A1E8PRQ0"/>
<dbReference type="GO" id="GO:0016787">
    <property type="term" value="F:hydrolase activity"/>
    <property type="evidence" value="ECO:0007669"/>
    <property type="project" value="UniProtKB-KW"/>
</dbReference>
<evidence type="ECO:0000313" key="3">
    <source>
        <dbReference type="Proteomes" id="UP000092634"/>
    </source>
</evidence>
<dbReference type="Gene3D" id="3.40.50.620">
    <property type="entry name" value="HUPs"/>
    <property type="match status" value="1"/>
</dbReference>
<dbReference type="InterPro" id="IPR014729">
    <property type="entry name" value="Rossmann-like_a/b/a_fold"/>
</dbReference>
<dbReference type="NCBIfam" id="TIGR00290">
    <property type="entry name" value="MJ0570_dom"/>
    <property type="match status" value="1"/>
</dbReference>
<feature type="domain" description="Diphthamide synthase" evidence="1">
    <location>
        <begin position="6"/>
        <end position="195"/>
    </location>
</feature>
<dbReference type="EMBL" id="MAQB02000001">
    <property type="protein sequence ID" value="OFJ48935.1"/>
    <property type="molecule type" value="Genomic_DNA"/>
</dbReference>
<comment type="caution">
    <text evidence="2">The sequence shown here is derived from an EMBL/GenBank/DDBJ whole genome shotgun (WGS) entry which is preliminary data.</text>
</comment>
<keyword evidence="2" id="KW-0378">Hydrolase</keyword>
<dbReference type="Gene3D" id="3.90.1490.10">
    <property type="entry name" value="putative n-type atp pyrophosphatase, domain 2"/>
    <property type="match status" value="1"/>
</dbReference>
<reference evidence="2 3" key="1">
    <citation type="submission" date="2016-10" db="EMBL/GenBank/DDBJ databases">
        <title>Updated version of Genome Assembly of Janthinobacterium lividum ERGS5:01.</title>
        <authorList>
            <person name="Kumar R."/>
            <person name="Acharya V."/>
            <person name="Singh D."/>
        </authorList>
    </citation>
    <scope>NUCLEOTIDE SEQUENCE [LARGE SCALE GENOMIC DNA]</scope>
    <source>
        <strain evidence="2 3">ERGS5:01</strain>
    </source>
</reference>
<name>A0A1E8PRQ0_9BURK</name>
<sequence>MTTALISWSGGKDSCLALWRARNAGMAVPLLITAMDEDGRKSRSHGVPPALLEAQAASLGARLQRYHASWASYEEKFIAMLRAAKAEGIAHAIFGDIDLQAHRDWEEKVCATAGLTAHLPLWGEARRALVDEFLAAGFKAIVVCINGQHLPRDFCGREFDASFLADLPPGVDACGENGEFHTFVYDGPAFSAPVALRRTQVLQYDAPATLGGATYYFQELAPPEA</sequence>
<dbReference type="SUPFAM" id="SSF52402">
    <property type="entry name" value="Adenine nucleotide alpha hydrolases-like"/>
    <property type="match status" value="1"/>
</dbReference>
<proteinExistence type="predicted"/>
<organism evidence="2 3">
    <name type="scientific">Janthinobacterium lividum</name>
    <dbReference type="NCBI Taxonomy" id="29581"/>
    <lineage>
        <taxon>Bacteria</taxon>
        <taxon>Pseudomonadati</taxon>
        <taxon>Pseudomonadota</taxon>
        <taxon>Betaproteobacteria</taxon>
        <taxon>Burkholderiales</taxon>
        <taxon>Oxalobacteraceae</taxon>
        <taxon>Janthinobacterium</taxon>
    </lineage>
</organism>
<protein>
    <submittedName>
        <fullName evidence="2">Adenosine nucleotide hydrolase</fullName>
    </submittedName>
</protein>
<dbReference type="InterPro" id="IPR002761">
    <property type="entry name" value="Diphthami_syn_dom"/>
</dbReference>
<dbReference type="Proteomes" id="UP000092634">
    <property type="component" value="Unassembled WGS sequence"/>
</dbReference>
<evidence type="ECO:0000259" key="1">
    <source>
        <dbReference type="Pfam" id="PF01902"/>
    </source>
</evidence>
<dbReference type="CDD" id="cd01994">
    <property type="entry name" value="AANH_PF0828-like"/>
    <property type="match status" value="1"/>
</dbReference>
<accession>A0A1E8PRQ0</accession>
<evidence type="ECO:0000313" key="2">
    <source>
        <dbReference type="EMBL" id="OFJ48935.1"/>
    </source>
</evidence>
<gene>
    <name evidence="2" type="ORF">BA896_008550</name>
</gene>
<dbReference type="Pfam" id="PF01902">
    <property type="entry name" value="Diphthami_syn_2"/>
    <property type="match status" value="1"/>
</dbReference>